<accession>A0AA49Q8F9</accession>
<reference evidence="2" key="1">
    <citation type="submission" date="2023-07" db="EMBL/GenBank/DDBJ databases">
        <authorList>
            <person name="Haufschild T."/>
            <person name="Kallscheuer N."/>
            <person name="Hammer J."/>
            <person name="Kohn T."/>
            <person name="Kabuu M."/>
            <person name="Jogler M."/>
            <person name="Wohfarth N."/>
            <person name="Heuer A."/>
            <person name="Rohde M."/>
            <person name="van Teeseling M.C.F."/>
            <person name="Jogler C."/>
        </authorList>
    </citation>
    <scope>NUCLEOTIDE SEQUENCE</scope>
    <source>
        <strain evidence="2">Strain 138</strain>
        <strain evidence="3">Strain 318</strain>
    </source>
</reference>
<dbReference type="Pfam" id="PF12802">
    <property type="entry name" value="MarR_2"/>
    <property type="match status" value="1"/>
</dbReference>
<name>A0AA49Q6I9_9BACT</name>
<evidence type="ECO:0000313" key="4">
    <source>
        <dbReference type="Proteomes" id="UP001229955"/>
    </source>
</evidence>
<dbReference type="InterPro" id="IPR036390">
    <property type="entry name" value="WH_DNA-bd_sf"/>
</dbReference>
<dbReference type="Proteomes" id="UP001229955">
    <property type="component" value="Chromosome"/>
</dbReference>
<dbReference type="RefSeq" id="WP_367886017.1">
    <property type="nucleotide sequence ID" value="NZ_CP130612.1"/>
</dbReference>
<dbReference type="InterPro" id="IPR036388">
    <property type="entry name" value="WH-like_DNA-bd_sf"/>
</dbReference>
<keyword evidence="4" id="KW-1185">Reference proteome</keyword>
<dbReference type="KEGG" id="pspc:Strain318_002470"/>
<dbReference type="SUPFAM" id="SSF46785">
    <property type="entry name" value="Winged helix' DNA-binding domain"/>
    <property type="match status" value="1"/>
</dbReference>
<proteinExistence type="predicted"/>
<dbReference type="EMBL" id="CP130613">
    <property type="protein sequence ID" value="WKW16062.1"/>
    <property type="molecule type" value="Genomic_DNA"/>
</dbReference>
<dbReference type="EMBL" id="CP130612">
    <property type="protein sequence ID" value="WKW13155.1"/>
    <property type="molecule type" value="Genomic_DNA"/>
</dbReference>
<evidence type="ECO:0000259" key="1">
    <source>
        <dbReference type="Pfam" id="PF12802"/>
    </source>
</evidence>
<protein>
    <submittedName>
        <fullName evidence="2">MarR family transcriptional regulator</fullName>
    </submittedName>
</protein>
<feature type="domain" description="HTH marR-type" evidence="1">
    <location>
        <begin position="7"/>
        <end position="61"/>
    </location>
</feature>
<gene>
    <name evidence="2" type="ORF">Strain138_002470</name>
    <name evidence="3" type="ORF">Strain318_002470</name>
</gene>
<dbReference type="Gene3D" id="1.10.10.10">
    <property type="entry name" value="Winged helix-like DNA-binding domain superfamily/Winged helix DNA-binding domain"/>
    <property type="match status" value="1"/>
</dbReference>
<dbReference type="AlphaFoldDB" id="A0AA49Q6I9"/>
<dbReference type="GO" id="GO:0003700">
    <property type="term" value="F:DNA-binding transcription factor activity"/>
    <property type="evidence" value="ECO:0007669"/>
    <property type="project" value="InterPro"/>
</dbReference>
<accession>A0AA49Q6I9</accession>
<organism evidence="2">
    <name type="scientific">Pseudogemmatithrix spongiicola</name>
    <dbReference type="NCBI Taxonomy" id="3062599"/>
    <lineage>
        <taxon>Bacteria</taxon>
        <taxon>Pseudomonadati</taxon>
        <taxon>Gemmatimonadota</taxon>
        <taxon>Gemmatimonadia</taxon>
        <taxon>Gemmatimonadales</taxon>
        <taxon>Gemmatimonadaceae</taxon>
        <taxon>Pseudogemmatithrix</taxon>
    </lineage>
</organism>
<evidence type="ECO:0000313" key="2">
    <source>
        <dbReference type="EMBL" id="WKW13155.1"/>
    </source>
</evidence>
<sequence length="211" mass="23565">MYEPTPLTPSHRGVLDALKRRGRSTVPELARELSLNVETLREHLQTLEARQLVARVGSAKGGPGRPSILYALTESAEALFPRNEGELLRGLSAFLVEAGHTPLLRKFYDRQLAERRRAAMARVEGLEGEERLQEVLQIFTELGYMPELDEVDGAPRLRLCHCPVRDMVAATHVPCRAEISLLRDLLGEDPKRVSFIPDGAESCSYQLDVRG</sequence>
<evidence type="ECO:0000313" key="3">
    <source>
        <dbReference type="EMBL" id="WKW16062.1"/>
    </source>
</evidence>
<dbReference type="InterPro" id="IPR000835">
    <property type="entry name" value="HTH_MarR-typ"/>
</dbReference>